<dbReference type="EMBL" id="JADBEG010000001">
    <property type="protein sequence ID" value="MBE1497753.1"/>
    <property type="molecule type" value="Genomic_DNA"/>
</dbReference>
<evidence type="ECO:0000313" key="2">
    <source>
        <dbReference type="Proteomes" id="UP000631670"/>
    </source>
</evidence>
<organism evidence="1 2">
    <name type="scientific">Amycolatopsis lexingtonensis</name>
    <dbReference type="NCBI Taxonomy" id="218822"/>
    <lineage>
        <taxon>Bacteria</taxon>
        <taxon>Bacillati</taxon>
        <taxon>Actinomycetota</taxon>
        <taxon>Actinomycetes</taxon>
        <taxon>Pseudonocardiales</taxon>
        <taxon>Pseudonocardiaceae</taxon>
        <taxon>Amycolatopsis</taxon>
    </lineage>
</organism>
<reference evidence="1 2" key="1">
    <citation type="submission" date="2020-10" db="EMBL/GenBank/DDBJ databases">
        <title>Sequencing the genomes of 1000 actinobacteria strains.</title>
        <authorList>
            <person name="Klenk H.-P."/>
        </authorList>
    </citation>
    <scope>NUCLEOTIDE SEQUENCE [LARGE SCALE GENOMIC DNA]</scope>
    <source>
        <strain evidence="1 2">DSM 44653</strain>
    </source>
</reference>
<comment type="caution">
    <text evidence="1">The sequence shown here is derived from an EMBL/GenBank/DDBJ whole genome shotgun (WGS) entry which is preliminary data.</text>
</comment>
<sequence length="61" mass="6589">MWLQDLVFWSRMRPNVAFGASHAPNVAFGASNGRRGPDFGGGPGFAPLGNTDNYRSYFPVG</sequence>
<protein>
    <submittedName>
        <fullName evidence="1">Uncharacterized protein</fullName>
    </submittedName>
</protein>
<keyword evidence="2" id="KW-1185">Reference proteome</keyword>
<gene>
    <name evidence="1" type="ORF">H4696_004853</name>
</gene>
<dbReference type="Proteomes" id="UP000631670">
    <property type="component" value="Unassembled WGS sequence"/>
</dbReference>
<proteinExistence type="predicted"/>
<accession>A0ABR9I3I6</accession>
<name>A0ABR9I3I6_9PSEU</name>
<evidence type="ECO:0000313" key="1">
    <source>
        <dbReference type="EMBL" id="MBE1497753.1"/>
    </source>
</evidence>